<feature type="region of interest" description="Disordered" evidence="2">
    <location>
        <begin position="1307"/>
        <end position="1326"/>
    </location>
</feature>
<feature type="region of interest" description="Disordered" evidence="2">
    <location>
        <begin position="631"/>
        <end position="681"/>
    </location>
</feature>
<dbReference type="VEuPathDB" id="TriTrypDB:BSAL_67195"/>
<feature type="region of interest" description="Disordered" evidence="2">
    <location>
        <begin position="827"/>
        <end position="854"/>
    </location>
</feature>
<dbReference type="OrthoDB" id="273630at2759"/>
<reference evidence="4" key="1">
    <citation type="submission" date="2015-09" db="EMBL/GenBank/DDBJ databases">
        <authorList>
            <consortium name="Pathogen Informatics"/>
        </authorList>
    </citation>
    <scope>NUCLEOTIDE SEQUENCE [LARGE SCALE GENOMIC DNA]</scope>
    <source>
        <strain evidence="4">Lake Konstanz</strain>
    </source>
</reference>
<evidence type="ECO:0000256" key="2">
    <source>
        <dbReference type="SAM" id="MobiDB-lite"/>
    </source>
</evidence>
<feature type="region of interest" description="Disordered" evidence="2">
    <location>
        <begin position="344"/>
        <end position="374"/>
    </location>
</feature>
<feature type="compositionally biased region" description="Acidic residues" evidence="2">
    <location>
        <begin position="829"/>
        <end position="843"/>
    </location>
</feature>
<feature type="compositionally biased region" description="Polar residues" evidence="2">
    <location>
        <begin position="1315"/>
        <end position="1326"/>
    </location>
</feature>
<feature type="compositionally biased region" description="Polar residues" evidence="2">
    <location>
        <begin position="633"/>
        <end position="649"/>
    </location>
</feature>
<feature type="region of interest" description="Disordered" evidence="2">
    <location>
        <begin position="1440"/>
        <end position="1467"/>
    </location>
</feature>
<feature type="compositionally biased region" description="Low complexity" evidence="2">
    <location>
        <begin position="1542"/>
        <end position="1552"/>
    </location>
</feature>
<organism evidence="3 4">
    <name type="scientific">Bodo saltans</name>
    <name type="common">Flagellated protozoan</name>
    <dbReference type="NCBI Taxonomy" id="75058"/>
    <lineage>
        <taxon>Eukaryota</taxon>
        <taxon>Discoba</taxon>
        <taxon>Euglenozoa</taxon>
        <taxon>Kinetoplastea</taxon>
        <taxon>Metakinetoplastina</taxon>
        <taxon>Eubodonida</taxon>
        <taxon>Bodonidae</taxon>
        <taxon>Bodo</taxon>
    </lineage>
</organism>
<dbReference type="OMA" id="ADWANSC"/>
<keyword evidence="1" id="KW-0175">Coiled coil</keyword>
<feature type="region of interest" description="Disordered" evidence="2">
    <location>
        <begin position="582"/>
        <end position="610"/>
    </location>
</feature>
<dbReference type="EMBL" id="CYKH01000449">
    <property type="protein sequence ID" value="CUF91900.1"/>
    <property type="molecule type" value="Genomic_DNA"/>
</dbReference>
<feature type="coiled-coil region" evidence="1">
    <location>
        <begin position="207"/>
        <end position="234"/>
    </location>
</feature>
<proteinExistence type="predicted"/>
<name>A0A0S4IVQ3_BODSA</name>
<feature type="region of interest" description="Disordered" evidence="2">
    <location>
        <begin position="1152"/>
        <end position="1171"/>
    </location>
</feature>
<evidence type="ECO:0000313" key="4">
    <source>
        <dbReference type="Proteomes" id="UP000051952"/>
    </source>
</evidence>
<evidence type="ECO:0000256" key="1">
    <source>
        <dbReference type="SAM" id="Coils"/>
    </source>
</evidence>
<feature type="coiled-coil region" evidence="1">
    <location>
        <begin position="708"/>
        <end position="749"/>
    </location>
</feature>
<sequence>MNTSRRGTSLGGSGSAPIQPRRPRVSIANSTANVSSAGNHSSRSQQRPQLSGLLTMDERSAAENLIGNANRNSQPERSVDSVDQFVNPQMPSAGNSRIPTHPRNAREAQRMQHEFEMKHDALLIVEQKAPNVWRLPDRNSNVNRILNSEDRTEAIRTLPLAFPPIRFRRGETVDEYVESVTKPWEEVRNNSSSSLVSRRMSVAGRRTHVEEMAMDAAEQKNEQLRRRHEHKVSKMWRQTHATKADLIIADQSSSSLLRPLLESATMKAIDIEEKMVSAVAASCRAGISATSRGLVVPYQYYEALVGGINTAVEDTFVAFFQSAQDDQSTAEASRDEVANTSLKQLTDGKGGWDGSHKHHHHAERHVDVKLPEPGHPSRHSFIAVKTATHVTVLWRMLEQVQGIVPGMDTALHLLHELLPLLYVDFVQVNVLQPNVSSLAEQIRQFCSIPLVALQLQRTEANEQQFRQDAEYLRQAMENWSFNIWRNYNTMERRRANHLETLHNWFQRYESKRVVASAFQEWRVLVMKEKVSVVVNEMRGRYDDFIKASRHAAAETIPMSTNRAVAANQARFFAQRLAATATHEKHSATGSTSGNFPRNVSSTVVSPTGRSAPPAVGDVIMRSTSPIAVGATSPVHSISPNAVSPVSQKVPSLPSHPGGLHQSSSGREGLGNSGEGTAPGAPVKRQFFDEVLAKLQTLEDVSGHLREYIAIQRKTIDKMEVEARNLTERLNESRTEAKKLIEENLRLNNLIQQKDLKIREQLRQVLRLKSKVRLHRHRHWRASAMRVLSETLGVSNVHVEAKDAIGTSGGVVSPSASMSRASIDPLQAALDDDGGDESESEQADPEFASKAQSQSEKERIFGRLAPLVLDAPSQLPDALTILKDWGNNCLDDLQSLDGVGGASLSSRFSSLTTELRDGIIISRLLFYLALPRYRPPSGRNDELEDVNPDFNVNRMRLLKQRGVQLHSPFPTYDDCFGDLMRYPPVKRMSILLNFASDLISATHRLTPDQLEALETLQMLADRSKSESIDETPASNSPRLSLAGDGQLGAKRTSSPQLKRKTSSKILLKWMEGVPKSQRRGSTAFGSDDAAFPSSSEFLPQYVDPILLCEGSKAASVTLLAMLYVRFAHAFNHKAQETAAKEVELMRALLRDQESSSGGGISSPTRGRGSVAQPSKLDTMLSAIDEEEKSPWNIFLDRCKPFFTSSAHGFVLEGNFWSAMTCESAEMLEVFSAVTCAMQRSLETHRWHITMQCLTPLISSTGMTRGCFSGMLASTDYYLYQRSCEAQDIVFMPEVVYLLATQRKEILPPNEQGGIGSSSASTRQLSELPTSPPCENIIVAPMVPNHDTFIELEDGTNTSGCDLDEFRKHPYYQRLQDVLHAFTDDLARVFLSRASTNSTVLAPIVTLASWRMLWMDAGLCPGKISLEAITFMFSDACQSQHQTRQHLGGGGNAHRGSGDDSTTSSDHGGGITIASLQEMSFDAFYDGCLRVANYRYAPVTLGASGGGGGNGASIGPSHISSPGMSALEASHYNHHPPPLSGFHSVSPSASRATSASTGKKKVYTSLQEAFTKLLVDVIVPLHPIHSAPVVIQHLKQGVLVQDLLRRRNAELLAVFQAYAKVHLGITAVEKDDALRMIKDAGLATAELSYQVVADL</sequence>
<protein>
    <submittedName>
        <fullName evidence="3">Uncharacterized protein</fullName>
    </submittedName>
</protein>
<feature type="region of interest" description="Disordered" evidence="2">
    <location>
        <begin position="1523"/>
        <end position="1552"/>
    </location>
</feature>
<feature type="compositionally biased region" description="Polar residues" evidence="2">
    <location>
        <begin position="27"/>
        <end position="49"/>
    </location>
</feature>
<feature type="region of interest" description="Disordered" evidence="2">
    <location>
        <begin position="1022"/>
        <end position="1060"/>
    </location>
</feature>
<evidence type="ECO:0000313" key="3">
    <source>
        <dbReference type="EMBL" id="CUF91900.1"/>
    </source>
</evidence>
<gene>
    <name evidence="3" type="ORF">BSAL_67195</name>
</gene>
<feature type="non-terminal residue" evidence="3">
    <location>
        <position position="1653"/>
    </location>
</feature>
<dbReference type="Proteomes" id="UP000051952">
    <property type="component" value="Unassembled WGS sequence"/>
</dbReference>
<keyword evidence="4" id="KW-1185">Reference proteome</keyword>
<feature type="compositionally biased region" description="Polar residues" evidence="2">
    <location>
        <begin position="587"/>
        <end position="608"/>
    </location>
</feature>
<feature type="region of interest" description="Disordered" evidence="2">
    <location>
        <begin position="1"/>
        <end position="49"/>
    </location>
</feature>
<accession>A0A0S4IVQ3</accession>